<name>A0A1G8LGC0_9BACI</name>
<dbReference type="OrthoDB" id="2960746at2"/>
<evidence type="ECO:0000313" key="2">
    <source>
        <dbReference type="Proteomes" id="UP000198853"/>
    </source>
</evidence>
<sequence>MARIRDVWVNWFEGEENGYNICPFHEWRSEDRIEVLDIAEVVRVTDHLYDQLENSLDTIPQPLLDAVHRKSALRKNMSKLPLDYCFIATNGEATLVVDTLGYETPIRKSRMTPRQEKLALEAIEQSEEPGFGEEGEPTEKEYHILSPHPEYMKGLTRKERQLKQLLFMIIDQLDTSGQDAEIRYWYTEWSPARYMDIQMMSGEEALQALYNEVCLGWSKDHYELCEAMAKGQPFFEKLWDMQHESEMHK</sequence>
<keyword evidence="2" id="KW-1185">Reference proteome</keyword>
<accession>A0A1G8LGC0</accession>
<proteinExistence type="predicted"/>
<dbReference type="InterPro" id="IPR020909">
    <property type="entry name" value="UPF0736"/>
</dbReference>
<dbReference type="AlphaFoldDB" id="A0A1G8LGC0"/>
<dbReference type="Pfam" id="PF12227">
    <property type="entry name" value="DUF3603"/>
    <property type="match status" value="1"/>
</dbReference>
<dbReference type="EMBL" id="FNEN01000003">
    <property type="protein sequence ID" value="SDI54675.1"/>
    <property type="molecule type" value="Genomic_DNA"/>
</dbReference>
<evidence type="ECO:0000313" key="1">
    <source>
        <dbReference type="EMBL" id="SDI54675.1"/>
    </source>
</evidence>
<organism evidence="1 2">
    <name type="scientific">Natribacillus halophilus</name>
    <dbReference type="NCBI Taxonomy" id="549003"/>
    <lineage>
        <taxon>Bacteria</taxon>
        <taxon>Bacillati</taxon>
        <taxon>Bacillota</taxon>
        <taxon>Bacilli</taxon>
        <taxon>Bacillales</taxon>
        <taxon>Bacillaceae</taxon>
        <taxon>Natribacillus</taxon>
    </lineage>
</organism>
<dbReference type="Proteomes" id="UP000198853">
    <property type="component" value="Unassembled WGS sequence"/>
</dbReference>
<gene>
    <name evidence="1" type="ORF">SAMN04488123_10376</name>
</gene>
<protein>
    <submittedName>
        <fullName evidence="1">Uncharacterized protein</fullName>
    </submittedName>
</protein>
<reference evidence="1 2" key="1">
    <citation type="submission" date="2016-10" db="EMBL/GenBank/DDBJ databases">
        <authorList>
            <person name="de Groot N.N."/>
        </authorList>
    </citation>
    <scope>NUCLEOTIDE SEQUENCE [LARGE SCALE GENOMIC DNA]</scope>
    <source>
        <strain evidence="1 2">DSM 21771</strain>
    </source>
</reference>
<dbReference type="RefSeq" id="WP_090396548.1">
    <property type="nucleotide sequence ID" value="NZ_FNEN01000003.1"/>
</dbReference>